<dbReference type="EMBL" id="CP002545">
    <property type="protein sequence ID" value="ADY53827.1"/>
    <property type="molecule type" value="Genomic_DNA"/>
</dbReference>
<evidence type="ECO:0000313" key="3">
    <source>
        <dbReference type="Proteomes" id="UP000000310"/>
    </source>
</evidence>
<sequence length="38" mass="4357">MGAILKNLDNLWFIYMIMAFLSLVNSKNYALPPNILDV</sequence>
<keyword evidence="3" id="KW-1185">Reference proteome</keyword>
<keyword evidence="1" id="KW-1133">Transmembrane helix</keyword>
<dbReference type="KEGG" id="psn:Pedsa_3292"/>
<accession>F0SBY6</accession>
<keyword evidence="1" id="KW-0812">Transmembrane</keyword>
<evidence type="ECO:0000256" key="1">
    <source>
        <dbReference type="SAM" id="Phobius"/>
    </source>
</evidence>
<dbReference type="STRING" id="762903.Pedsa_3292"/>
<keyword evidence="1" id="KW-0472">Membrane</keyword>
<dbReference type="Proteomes" id="UP000000310">
    <property type="component" value="Chromosome"/>
</dbReference>
<reference evidence="3" key="2">
    <citation type="submission" date="2011-02" db="EMBL/GenBank/DDBJ databases">
        <title>The complete genome of Pedobacter saltans DSM 12145.</title>
        <authorList>
            <consortium name="US DOE Joint Genome Institute (JGI-PGF)"/>
            <person name="Lucas S."/>
            <person name="Copeland A."/>
            <person name="Lapidus A."/>
            <person name="Bruce D."/>
            <person name="Goodwin L."/>
            <person name="Pitluck S."/>
            <person name="Kyrpides N."/>
            <person name="Mavromatis K."/>
            <person name="Pagani I."/>
            <person name="Ivanova N."/>
            <person name="Ovchinnikova G."/>
            <person name="Lu M."/>
            <person name="Detter J.C."/>
            <person name="Han C."/>
            <person name="Land M."/>
            <person name="Hauser L."/>
            <person name="Markowitz V."/>
            <person name="Cheng J.-F."/>
            <person name="Hugenholtz P."/>
            <person name="Woyke T."/>
            <person name="Wu D."/>
            <person name="Tindall B."/>
            <person name="Pomrenke H.G."/>
            <person name="Brambilla E."/>
            <person name="Klenk H.-P."/>
            <person name="Eisen J.A."/>
        </authorList>
    </citation>
    <scope>NUCLEOTIDE SEQUENCE [LARGE SCALE GENOMIC DNA]</scope>
    <source>
        <strain evidence="3">ATCC 51119 / DSM 12145 / JCM 21818 / LMG 10337 / NBRC 100064 / NCIMB 13643</strain>
    </source>
</reference>
<reference evidence="2 3" key="1">
    <citation type="journal article" date="2011" name="Stand. Genomic Sci.">
        <title>Complete genome sequence of the gliding, heparinolytic Pedobacter saltans type strain (113).</title>
        <authorList>
            <person name="Liolios K."/>
            <person name="Sikorski J."/>
            <person name="Lu M."/>
            <person name="Nolan M."/>
            <person name="Lapidus A."/>
            <person name="Lucas S."/>
            <person name="Hammon N."/>
            <person name="Deshpande S."/>
            <person name="Cheng J.F."/>
            <person name="Tapia R."/>
            <person name="Han C."/>
            <person name="Goodwin L."/>
            <person name="Pitluck S."/>
            <person name="Huntemann M."/>
            <person name="Ivanova N."/>
            <person name="Pagani I."/>
            <person name="Mavromatis K."/>
            <person name="Ovchinikova G."/>
            <person name="Pati A."/>
            <person name="Chen A."/>
            <person name="Palaniappan K."/>
            <person name="Land M."/>
            <person name="Hauser L."/>
            <person name="Brambilla E.M."/>
            <person name="Kotsyurbenko O."/>
            <person name="Rohde M."/>
            <person name="Tindall B.J."/>
            <person name="Abt B."/>
            <person name="Goker M."/>
            <person name="Detter J.C."/>
            <person name="Woyke T."/>
            <person name="Bristow J."/>
            <person name="Eisen J.A."/>
            <person name="Markowitz V."/>
            <person name="Hugenholtz P."/>
            <person name="Klenk H.P."/>
            <person name="Kyrpides N.C."/>
        </authorList>
    </citation>
    <scope>NUCLEOTIDE SEQUENCE [LARGE SCALE GENOMIC DNA]</scope>
    <source>
        <strain evidence="3">ATCC 51119 / DSM 12145 / JCM 21818 / LMG 10337 / NBRC 100064 / NCIMB 13643</strain>
    </source>
</reference>
<evidence type="ECO:0000313" key="2">
    <source>
        <dbReference type="EMBL" id="ADY53827.1"/>
    </source>
</evidence>
<dbReference type="HOGENOM" id="CLU_3331842_0_0_10"/>
<dbReference type="AlphaFoldDB" id="F0SBY6"/>
<feature type="transmembrane region" description="Helical" evidence="1">
    <location>
        <begin position="12"/>
        <end position="31"/>
    </location>
</feature>
<protein>
    <submittedName>
        <fullName evidence="2">Uncharacterized protein</fullName>
    </submittedName>
</protein>
<gene>
    <name evidence="2" type="ordered locus">Pedsa_3292</name>
</gene>
<proteinExistence type="predicted"/>
<organism evidence="2 3">
    <name type="scientific">Pseudopedobacter saltans (strain ATCC 51119 / DSM 12145 / JCM 21818 / CCUG 39354 / LMG 10337 / NBRC 100064 / NCIMB 13643)</name>
    <name type="common">Pedobacter saltans</name>
    <dbReference type="NCBI Taxonomy" id="762903"/>
    <lineage>
        <taxon>Bacteria</taxon>
        <taxon>Pseudomonadati</taxon>
        <taxon>Bacteroidota</taxon>
        <taxon>Sphingobacteriia</taxon>
        <taxon>Sphingobacteriales</taxon>
        <taxon>Sphingobacteriaceae</taxon>
        <taxon>Pseudopedobacter</taxon>
    </lineage>
</organism>
<name>F0SBY6_PSESL</name>